<feature type="signal peptide" evidence="1">
    <location>
        <begin position="1"/>
        <end position="18"/>
    </location>
</feature>
<organism evidence="2 3">
    <name type="scientific">Fistulifera solaris</name>
    <name type="common">Oleaginous diatom</name>
    <dbReference type="NCBI Taxonomy" id="1519565"/>
    <lineage>
        <taxon>Eukaryota</taxon>
        <taxon>Sar</taxon>
        <taxon>Stramenopiles</taxon>
        <taxon>Ochrophyta</taxon>
        <taxon>Bacillariophyta</taxon>
        <taxon>Bacillariophyceae</taxon>
        <taxon>Bacillariophycidae</taxon>
        <taxon>Naviculales</taxon>
        <taxon>Naviculaceae</taxon>
        <taxon>Fistulifera</taxon>
    </lineage>
</organism>
<gene>
    <name evidence="2" type="ORF">FisN_4Lh151</name>
</gene>
<feature type="chain" id="PRO_5012509538" evidence="1">
    <location>
        <begin position="19"/>
        <end position="141"/>
    </location>
</feature>
<dbReference type="OrthoDB" id="424986at2759"/>
<evidence type="ECO:0000256" key="1">
    <source>
        <dbReference type="SAM" id="SignalP"/>
    </source>
</evidence>
<protein>
    <submittedName>
        <fullName evidence="2">Uncharacterized protein</fullName>
    </submittedName>
</protein>
<accession>A0A1Z5JZ29</accession>
<reference evidence="2 3" key="1">
    <citation type="journal article" date="2015" name="Plant Cell">
        <title>Oil accumulation by the oleaginous diatom Fistulifera solaris as revealed by the genome and transcriptome.</title>
        <authorList>
            <person name="Tanaka T."/>
            <person name="Maeda Y."/>
            <person name="Veluchamy A."/>
            <person name="Tanaka M."/>
            <person name="Abida H."/>
            <person name="Marechal E."/>
            <person name="Bowler C."/>
            <person name="Muto M."/>
            <person name="Sunaga Y."/>
            <person name="Tanaka M."/>
            <person name="Yoshino T."/>
            <person name="Taniguchi T."/>
            <person name="Fukuda Y."/>
            <person name="Nemoto M."/>
            <person name="Matsumoto M."/>
            <person name="Wong P.S."/>
            <person name="Aburatani S."/>
            <person name="Fujibuchi W."/>
        </authorList>
    </citation>
    <scope>NUCLEOTIDE SEQUENCE [LARGE SCALE GENOMIC DNA]</scope>
    <source>
        <strain evidence="2 3">JPCC DA0580</strain>
    </source>
</reference>
<dbReference type="EMBL" id="BDSP01000136">
    <property type="protein sequence ID" value="GAX19275.1"/>
    <property type="molecule type" value="Genomic_DNA"/>
</dbReference>
<name>A0A1Z5JZ29_FISSO</name>
<dbReference type="AlphaFoldDB" id="A0A1Z5JZ29"/>
<proteinExistence type="predicted"/>
<comment type="caution">
    <text evidence="2">The sequence shown here is derived from an EMBL/GenBank/DDBJ whole genome shotgun (WGS) entry which is preliminary data.</text>
</comment>
<keyword evidence="1" id="KW-0732">Signal</keyword>
<keyword evidence="3" id="KW-1185">Reference proteome</keyword>
<evidence type="ECO:0000313" key="3">
    <source>
        <dbReference type="Proteomes" id="UP000198406"/>
    </source>
</evidence>
<sequence length="141" mass="14483">MKIFVSTMAALMVYTSQAWMTPQAIQKAAAAASFSASLAAAPLIANAVDFTGSYADPNHPNCQRVINVQGASATLSGTDGNPGCPADGSGKAWKLTGNVDGSTIFVDFSPKGGPPALKGVWDDAAPAGIKWPDGNKWTLKN</sequence>
<dbReference type="Proteomes" id="UP000198406">
    <property type="component" value="Unassembled WGS sequence"/>
</dbReference>
<dbReference type="InParanoid" id="A0A1Z5JZ29"/>
<evidence type="ECO:0000313" key="2">
    <source>
        <dbReference type="EMBL" id="GAX19275.1"/>
    </source>
</evidence>